<dbReference type="KEGG" id="dde:Dde_0365"/>
<dbReference type="AlphaFoldDB" id="Q316I0"/>
<feature type="domain" description="HD/PDEase" evidence="1">
    <location>
        <begin position="46"/>
        <end position="174"/>
    </location>
</feature>
<organism evidence="2 3">
    <name type="scientific">Oleidesulfovibrio alaskensis (strain ATCC BAA-1058 / DSM 17464 / G20)</name>
    <name type="common">Desulfovibrio alaskensis</name>
    <dbReference type="NCBI Taxonomy" id="207559"/>
    <lineage>
        <taxon>Bacteria</taxon>
        <taxon>Pseudomonadati</taxon>
        <taxon>Thermodesulfobacteriota</taxon>
        <taxon>Desulfovibrionia</taxon>
        <taxon>Desulfovibrionales</taxon>
        <taxon>Desulfovibrionaceae</taxon>
        <taxon>Oleidesulfovibrio</taxon>
    </lineage>
</organism>
<dbReference type="Gene3D" id="1.10.3210.10">
    <property type="entry name" value="Hypothetical protein af1432"/>
    <property type="match status" value="1"/>
</dbReference>
<dbReference type="InterPro" id="IPR003607">
    <property type="entry name" value="HD/PDEase_dom"/>
</dbReference>
<dbReference type="eggNOG" id="COG1418">
    <property type="taxonomic scope" value="Bacteria"/>
</dbReference>
<evidence type="ECO:0000259" key="1">
    <source>
        <dbReference type="SMART" id="SM00471"/>
    </source>
</evidence>
<evidence type="ECO:0000313" key="3">
    <source>
        <dbReference type="Proteomes" id="UP000002710"/>
    </source>
</evidence>
<dbReference type="SMART" id="SM00471">
    <property type="entry name" value="HDc"/>
    <property type="match status" value="1"/>
</dbReference>
<dbReference type="Pfam" id="PF01966">
    <property type="entry name" value="HD"/>
    <property type="match status" value="1"/>
</dbReference>
<protein>
    <submittedName>
        <fullName evidence="2">Metal-dependent phosphohydrolase HD sub domain-containing protein</fullName>
    </submittedName>
</protein>
<reference evidence="2 3" key="1">
    <citation type="journal article" date="2011" name="J. Bacteriol.">
        <title>Complete genome sequence and updated annotation of Desulfovibrio alaskensis G20.</title>
        <authorList>
            <person name="Hauser L.J."/>
            <person name="Land M.L."/>
            <person name="Brown S.D."/>
            <person name="Larimer F."/>
            <person name="Keller K.L."/>
            <person name="Rapp-Giles B.J."/>
            <person name="Price M.N."/>
            <person name="Lin M."/>
            <person name="Bruce D.C."/>
            <person name="Detter J.C."/>
            <person name="Tapia R."/>
            <person name="Han C.S."/>
            <person name="Goodwin L.A."/>
            <person name="Cheng J.F."/>
            <person name="Pitluck S."/>
            <person name="Copeland A."/>
            <person name="Lucas S."/>
            <person name="Nolan M."/>
            <person name="Lapidus A.L."/>
            <person name="Palumbo A.V."/>
            <person name="Wall J.D."/>
        </authorList>
    </citation>
    <scope>NUCLEOTIDE SEQUENCE [LARGE SCALE GENOMIC DNA]</scope>
    <source>
        <strain evidence="3">ATCC BAA 1058 / DSM 17464 / G20</strain>
    </source>
</reference>
<sequence>MKTGTQAAERRPLREEETPPRFFAADARWNVPEPAACRLLWNKYAMPDHIRQHSEAVAQVAHTIALHARRSGMNVCADTVLASALLHDLAKIYTILHGGNHAQLGAAWVLKETGNPAIAQGVVHHVWWPWSISLDRHFLPCVIIYADKRVRHERIVSLAERYDDLMVRYGRTEKSRQYITLSLEQAADIERALAERLEIDFNAYSFDSRGLV</sequence>
<dbReference type="DNASU" id="3756336"/>
<name>Q316I0_OLEA2</name>
<proteinExistence type="predicted"/>
<gene>
    <name evidence="2" type="ordered locus">Dde_0365</name>
</gene>
<evidence type="ECO:0000313" key="2">
    <source>
        <dbReference type="EMBL" id="ABB37166.1"/>
    </source>
</evidence>
<dbReference type="RefSeq" id="WP_011366504.1">
    <property type="nucleotide sequence ID" value="NC_007519.1"/>
</dbReference>
<dbReference type="HOGENOM" id="CLU_116766_0_0_7"/>
<dbReference type="GO" id="GO:0016787">
    <property type="term" value="F:hydrolase activity"/>
    <property type="evidence" value="ECO:0007669"/>
    <property type="project" value="UniProtKB-KW"/>
</dbReference>
<dbReference type="STRING" id="207559.Dde_0365"/>
<dbReference type="SUPFAM" id="SSF109604">
    <property type="entry name" value="HD-domain/PDEase-like"/>
    <property type="match status" value="1"/>
</dbReference>
<dbReference type="CDD" id="cd00077">
    <property type="entry name" value="HDc"/>
    <property type="match status" value="1"/>
</dbReference>
<dbReference type="Proteomes" id="UP000002710">
    <property type="component" value="Chromosome"/>
</dbReference>
<accession>Q316I0</accession>
<dbReference type="EMBL" id="CP000112">
    <property type="protein sequence ID" value="ABB37166.1"/>
    <property type="molecule type" value="Genomic_DNA"/>
</dbReference>
<keyword evidence="3" id="KW-1185">Reference proteome</keyword>
<dbReference type="InterPro" id="IPR006674">
    <property type="entry name" value="HD_domain"/>
</dbReference>
<keyword evidence="2" id="KW-0378">Hydrolase</keyword>